<dbReference type="RefSeq" id="XP_001325362.1">
    <property type="nucleotide sequence ID" value="XM_001325327.1"/>
</dbReference>
<sequence length="515" mass="56388">MTGIPPNMFSYCENLKYINISSNLTSIGAGAFLGCISLKSITLPKTLTELGDGAFSNTGEINITSLSPAFYSENFLTYKNNKETLILYTGSNTNNDISIISDYKSVSDLTFYNKKLRDVTFLSEDAEISITIGKQAFKSSTIRSIVFPPGLISIGENAFDDCGSLKNVIFKGNKIKFIPNYCFKNNQNLEHITLPSSIESIGEYAFANCPRIGDIGIGSMTSLISVGAYAFYYSGLTSAILANSGCTVDIKCFMGTSIRELTISSSIPQQLCQYCVSLETLILKPGVSVIGQYAFDGCTSLQGFTIPNTLTNIQGFAFQSCTSLSTVNMGGDCILSQVDGGCFYECFKLTTITLPPSDKRYRFENGALTDYNQTNLIVFLPYSGVKNFIVPMTMRTIGRCAFMGSPSLIRVFFNGNNIQTIDYKAFKDCKNLNFVFFSSSSIKTIGDQAFDGCYLLRKCGSFSAPSSAQNVIMEQGKIPSIAFKDDCGLSFSCKYIHRAEISVSYFSPFISLFLK</sequence>
<dbReference type="KEGG" id="tva:4771112"/>
<proteinExistence type="predicted"/>
<dbReference type="STRING" id="5722.A2E2G4"/>
<dbReference type="SUPFAM" id="SSF52058">
    <property type="entry name" value="L domain-like"/>
    <property type="match status" value="1"/>
</dbReference>
<accession>A2E2G4</accession>
<dbReference type="InterPro" id="IPR026906">
    <property type="entry name" value="LRR_5"/>
</dbReference>
<keyword evidence="2" id="KW-1185">Reference proteome</keyword>
<dbReference type="Gene3D" id="3.80.10.10">
    <property type="entry name" value="Ribonuclease Inhibitor"/>
    <property type="match status" value="3"/>
</dbReference>
<protein>
    <submittedName>
        <fullName evidence="1">Surface antigen BspA-like</fullName>
    </submittedName>
</protein>
<evidence type="ECO:0000313" key="2">
    <source>
        <dbReference type="Proteomes" id="UP000001542"/>
    </source>
</evidence>
<reference evidence="1" key="2">
    <citation type="journal article" date="2007" name="Science">
        <title>Draft genome sequence of the sexually transmitted pathogen Trichomonas vaginalis.</title>
        <authorList>
            <person name="Carlton J.M."/>
            <person name="Hirt R.P."/>
            <person name="Silva J.C."/>
            <person name="Delcher A.L."/>
            <person name="Schatz M."/>
            <person name="Zhao Q."/>
            <person name="Wortman J.R."/>
            <person name="Bidwell S.L."/>
            <person name="Alsmark U.C.M."/>
            <person name="Besteiro S."/>
            <person name="Sicheritz-Ponten T."/>
            <person name="Noel C.J."/>
            <person name="Dacks J.B."/>
            <person name="Foster P.G."/>
            <person name="Simillion C."/>
            <person name="Van de Peer Y."/>
            <person name="Miranda-Saavedra D."/>
            <person name="Barton G.J."/>
            <person name="Westrop G.D."/>
            <person name="Mueller S."/>
            <person name="Dessi D."/>
            <person name="Fiori P.L."/>
            <person name="Ren Q."/>
            <person name="Paulsen I."/>
            <person name="Zhang H."/>
            <person name="Bastida-Corcuera F.D."/>
            <person name="Simoes-Barbosa A."/>
            <person name="Brown M.T."/>
            <person name="Hayes R.D."/>
            <person name="Mukherjee M."/>
            <person name="Okumura C.Y."/>
            <person name="Schneider R."/>
            <person name="Smith A.J."/>
            <person name="Vanacova S."/>
            <person name="Villalvazo M."/>
            <person name="Haas B.J."/>
            <person name="Pertea M."/>
            <person name="Feldblyum T.V."/>
            <person name="Utterback T.R."/>
            <person name="Shu C.L."/>
            <person name="Osoegawa K."/>
            <person name="de Jong P.J."/>
            <person name="Hrdy I."/>
            <person name="Horvathova L."/>
            <person name="Zubacova Z."/>
            <person name="Dolezal P."/>
            <person name="Malik S.B."/>
            <person name="Logsdon J.M. Jr."/>
            <person name="Henze K."/>
            <person name="Gupta A."/>
            <person name="Wang C.C."/>
            <person name="Dunne R.L."/>
            <person name="Upcroft J.A."/>
            <person name="Upcroft P."/>
            <person name="White O."/>
            <person name="Salzberg S.L."/>
            <person name="Tang P."/>
            <person name="Chiu C.-H."/>
            <person name="Lee Y.-S."/>
            <person name="Embley T.M."/>
            <person name="Coombs G.H."/>
            <person name="Mottram J.C."/>
            <person name="Tachezy J."/>
            <person name="Fraser-Liggett C.M."/>
            <person name="Johnson P.J."/>
        </authorList>
    </citation>
    <scope>NUCLEOTIDE SEQUENCE [LARGE SCALE GENOMIC DNA]</scope>
    <source>
        <strain evidence="1">G3</strain>
    </source>
</reference>
<reference evidence="1" key="1">
    <citation type="submission" date="2006-10" db="EMBL/GenBank/DDBJ databases">
        <authorList>
            <person name="Amadeo P."/>
            <person name="Zhao Q."/>
            <person name="Wortman J."/>
            <person name="Fraser-Liggett C."/>
            <person name="Carlton J."/>
        </authorList>
    </citation>
    <scope>NUCLEOTIDE SEQUENCE</scope>
    <source>
        <strain evidence="1">G3</strain>
    </source>
</reference>
<dbReference type="PANTHER" id="PTHR45661:SF3">
    <property type="entry name" value="IG-LIKE DOMAIN-CONTAINING PROTEIN"/>
    <property type="match status" value="1"/>
</dbReference>
<evidence type="ECO:0000313" key="1">
    <source>
        <dbReference type="EMBL" id="EAY13139.1"/>
    </source>
</evidence>
<dbReference type="Proteomes" id="UP000001542">
    <property type="component" value="Unassembled WGS sequence"/>
</dbReference>
<dbReference type="InterPro" id="IPR032675">
    <property type="entry name" value="LRR_dom_sf"/>
</dbReference>
<dbReference type="PANTHER" id="PTHR45661">
    <property type="entry name" value="SURFACE ANTIGEN"/>
    <property type="match status" value="1"/>
</dbReference>
<dbReference type="Pfam" id="PF13306">
    <property type="entry name" value="LRR_5"/>
    <property type="match status" value="3"/>
</dbReference>
<name>A2E2G4_TRIV3</name>
<dbReference type="OrthoDB" id="5981530at2759"/>
<dbReference type="VEuPathDB" id="TrichDB:TVAG_444220"/>
<organism evidence="1 2">
    <name type="scientific">Trichomonas vaginalis (strain ATCC PRA-98 / G3)</name>
    <dbReference type="NCBI Taxonomy" id="412133"/>
    <lineage>
        <taxon>Eukaryota</taxon>
        <taxon>Metamonada</taxon>
        <taxon>Parabasalia</taxon>
        <taxon>Trichomonadida</taxon>
        <taxon>Trichomonadidae</taxon>
        <taxon>Trichomonas</taxon>
    </lineage>
</organism>
<gene>
    <name evidence="1" type="ORF">TVAG_444220</name>
</gene>
<dbReference type="VEuPathDB" id="TrichDB:TVAGG3_0305700"/>
<dbReference type="InterPro" id="IPR053139">
    <property type="entry name" value="Surface_bspA-like"/>
</dbReference>
<dbReference type="InParanoid" id="A2E2G4"/>
<dbReference type="AlphaFoldDB" id="A2E2G4"/>
<dbReference type="EMBL" id="DS113290">
    <property type="protein sequence ID" value="EAY13139.1"/>
    <property type="molecule type" value="Genomic_DNA"/>
</dbReference>
<dbReference type="SMR" id="A2E2G4"/>